<evidence type="ECO:0000313" key="3">
    <source>
        <dbReference type="WBParaSite" id="TASK_0000960901-mRNA-1"/>
    </source>
</evidence>
<proteinExistence type="predicted"/>
<organism evidence="3">
    <name type="scientific">Taenia asiatica</name>
    <name type="common">Asian tapeworm</name>
    <dbReference type="NCBI Taxonomy" id="60517"/>
    <lineage>
        <taxon>Eukaryota</taxon>
        <taxon>Metazoa</taxon>
        <taxon>Spiralia</taxon>
        <taxon>Lophotrochozoa</taxon>
        <taxon>Platyhelminthes</taxon>
        <taxon>Cestoda</taxon>
        <taxon>Eucestoda</taxon>
        <taxon>Cyclophyllidea</taxon>
        <taxon>Taeniidae</taxon>
        <taxon>Taenia</taxon>
    </lineage>
</organism>
<sequence length="145" mass="16225">MAEGVDEPMDRCFSEEMNIEASSLPTNLEAYVCRKFVCSKALKTTTRMQCSGLEETSGSMCKRVQMCRPHDYALHLMSTLMVTHPLFLHSPSRSCPTASASAIFLGRIDEDLQNLRITSHDEADCVNDVWRITRLFAVSSWSGAI</sequence>
<dbReference type="WBParaSite" id="TASK_0000960901-mRNA-1">
    <property type="protein sequence ID" value="TASK_0000960901-mRNA-1"/>
    <property type="gene ID" value="TASK_0000960901"/>
</dbReference>
<reference evidence="3" key="1">
    <citation type="submission" date="2017-02" db="UniProtKB">
        <authorList>
            <consortium name="WormBaseParasite"/>
        </authorList>
    </citation>
    <scope>IDENTIFICATION</scope>
</reference>
<gene>
    <name evidence="1" type="ORF">TASK_LOCUS9610</name>
</gene>
<dbReference type="AlphaFoldDB" id="A0A0R3WFG6"/>
<evidence type="ECO:0000313" key="1">
    <source>
        <dbReference type="EMBL" id="VDK44327.1"/>
    </source>
</evidence>
<dbReference type="EMBL" id="UYRS01019279">
    <property type="protein sequence ID" value="VDK44327.1"/>
    <property type="molecule type" value="Genomic_DNA"/>
</dbReference>
<name>A0A0R3WFG6_TAEAS</name>
<accession>A0A0R3WFG6</accession>
<protein>
    <submittedName>
        <fullName evidence="1 3">Uncharacterized protein</fullName>
    </submittedName>
</protein>
<keyword evidence="2" id="KW-1185">Reference proteome</keyword>
<dbReference type="Proteomes" id="UP000282613">
    <property type="component" value="Unassembled WGS sequence"/>
</dbReference>
<reference evidence="1 2" key="2">
    <citation type="submission" date="2018-11" db="EMBL/GenBank/DDBJ databases">
        <authorList>
            <consortium name="Pathogen Informatics"/>
        </authorList>
    </citation>
    <scope>NUCLEOTIDE SEQUENCE [LARGE SCALE GENOMIC DNA]</scope>
</reference>
<evidence type="ECO:0000313" key="2">
    <source>
        <dbReference type="Proteomes" id="UP000282613"/>
    </source>
</evidence>